<dbReference type="InterPro" id="IPR052161">
    <property type="entry name" value="Mycobact_Acyl-CoA_DH"/>
</dbReference>
<dbReference type="InterPro" id="IPR006089">
    <property type="entry name" value="Acyl-CoA_DH_CS"/>
</dbReference>
<organism evidence="10 11">
    <name type="scientific">Yinghuangia soli</name>
    <dbReference type="NCBI Taxonomy" id="2908204"/>
    <lineage>
        <taxon>Bacteria</taxon>
        <taxon>Bacillati</taxon>
        <taxon>Actinomycetota</taxon>
        <taxon>Actinomycetes</taxon>
        <taxon>Kitasatosporales</taxon>
        <taxon>Streptomycetaceae</taxon>
        <taxon>Yinghuangia</taxon>
    </lineage>
</organism>
<dbReference type="EMBL" id="JAKFHA010000054">
    <property type="protein sequence ID" value="MCF2533644.1"/>
    <property type="molecule type" value="Genomic_DNA"/>
</dbReference>
<comment type="similarity">
    <text evidence="2 6">Belongs to the acyl-CoA dehydrogenase family.</text>
</comment>
<dbReference type="Pfam" id="PF02771">
    <property type="entry name" value="Acyl-CoA_dh_N"/>
    <property type="match status" value="1"/>
</dbReference>
<dbReference type="FunFam" id="2.40.110.10:FF:000011">
    <property type="entry name" value="Acyl-CoA dehydrogenase FadE34"/>
    <property type="match status" value="1"/>
</dbReference>
<keyword evidence="4 6" id="KW-0274">FAD</keyword>
<dbReference type="InterPro" id="IPR013786">
    <property type="entry name" value="AcylCoA_DH/ox_N"/>
</dbReference>
<reference evidence="10" key="1">
    <citation type="submission" date="2022-01" db="EMBL/GenBank/DDBJ databases">
        <title>Genome-Based Taxonomic Classification of the Phylum Actinobacteria.</title>
        <authorList>
            <person name="Gao Y."/>
        </authorList>
    </citation>
    <scope>NUCLEOTIDE SEQUENCE</scope>
    <source>
        <strain evidence="10">KLBMP 8922</strain>
    </source>
</reference>
<comment type="caution">
    <text evidence="10">The sequence shown here is derived from an EMBL/GenBank/DDBJ whole genome shotgun (WGS) entry which is preliminary data.</text>
</comment>
<dbReference type="Gene3D" id="1.10.540.10">
    <property type="entry name" value="Acyl-CoA dehydrogenase/oxidase, N-terminal domain"/>
    <property type="match status" value="1"/>
</dbReference>
<dbReference type="InterPro" id="IPR037069">
    <property type="entry name" value="AcylCoA_DH/ox_N_sf"/>
</dbReference>
<evidence type="ECO:0000256" key="3">
    <source>
        <dbReference type="ARBA" id="ARBA00022630"/>
    </source>
</evidence>
<dbReference type="Proteomes" id="UP001165378">
    <property type="component" value="Unassembled WGS sequence"/>
</dbReference>
<protein>
    <submittedName>
        <fullName evidence="10">Acyl-CoA dehydrogenase family protein</fullName>
    </submittedName>
</protein>
<evidence type="ECO:0000313" key="11">
    <source>
        <dbReference type="Proteomes" id="UP001165378"/>
    </source>
</evidence>
<feature type="domain" description="Acyl-CoA dehydrogenase/oxidase N-terminal" evidence="9">
    <location>
        <begin position="8"/>
        <end position="118"/>
    </location>
</feature>
<dbReference type="GO" id="GO:0003995">
    <property type="term" value="F:acyl-CoA dehydrogenase activity"/>
    <property type="evidence" value="ECO:0007669"/>
    <property type="project" value="InterPro"/>
</dbReference>
<keyword evidence="11" id="KW-1185">Reference proteome</keyword>
<evidence type="ECO:0000259" key="7">
    <source>
        <dbReference type="Pfam" id="PF00441"/>
    </source>
</evidence>
<dbReference type="PANTHER" id="PTHR43292">
    <property type="entry name" value="ACYL-COA DEHYDROGENASE"/>
    <property type="match status" value="1"/>
</dbReference>
<gene>
    <name evidence="10" type="ORF">LZ495_41390</name>
</gene>
<dbReference type="RefSeq" id="WP_235058412.1">
    <property type="nucleotide sequence ID" value="NZ_JAKFHA010000054.1"/>
</dbReference>
<sequence length="367" mass="39828">MTIPNSAEIEELRREARDLIGQWRDAARFQPRSDNWMRGFDGDFSRELAKRGLTGLTWPREYGGQGRGQLARLAVNEELLRAGAPVAAHWIGDRQIGPAVMRHGSPELRKEILPGIAAAQFVFCLGMSEPDAGSDLAAVRTMAVPAAGGWRVSGRKIWTTGAHHATHIYLLARTQRGDRKHEGLTEFIVDMDTPGVSVAPIVDLAGEHHFNEVTFSDVFVPEHRLLGTVGGAWRQVTEQLSFERGGPERFLSTYPLFALVLEHAGPEHRAAVGRLVARLATLRRLAWNVAASLDAGAAPIVDAATLKYLGNAFENDVVDFARQTARTGTPALAEACAQALLASPGFTIRGGAADVLLSIIAKQETRP</sequence>
<evidence type="ECO:0000313" key="10">
    <source>
        <dbReference type="EMBL" id="MCF2533644.1"/>
    </source>
</evidence>
<dbReference type="InterPro" id="IPR036250">
    <property type="entry name" value="AcylCo_DH-like_C"/>
</dbReference>
<dbReference type="InterPro" id="IPR006091">
    <property type="entry name" value="Acyl-CoA_Oxase/DH_mid-dom"/>
</dbReference>
<evidence type="ECO:0000256" key="1">
    <source>
        <dbReference type="ARBA" id="ARBA00001974"/>
    </source>
</evidence>
<feature type="domain" description="Acyl-CoA dehydrogenase/oxidase C-terminal" evidence="7">
    <location>
        <begin position="269"/>
        <end position="363"/>
    </location>
</feature>
<dbReference type="InterPro" id="IPR046373">
    <property type="entry name" value="Acyl-CoA_Oxase/DH_mid-dom_sf"/>
</dbReference>
<evidence type="ECO:0000256" key="4">
    <source>
        <dbReference type="ARBA" id="ARBA00022827"/>
    </source>
</evidence>
<dbReference type="PANTHER" id="PTHR43292:SF4">
    <property type="entry name" value="ACYL-COA DEHYDROGENASE FADE34"/>
    <property type="match status" value="1"/>
</dbReference>
<dbReference type="Pfam" id="PF00441">
    <property type="entry name" value="Acyl-CoA_dh_1"/>
    <property type="match status" value="1"/>
</dbReference>
<dbReference type="GO" id="GO:0050660">
    <property type="term" value="F:flavin adenine dinucleotide binding"/>
    <property type="evidence" value="ECO:0007669"/>
    <property type="project" value="InterPro"/>
</dbReference>
<dbReference type="PROSITE" id="PS00072">
    <property type="entry name" value="ACYL_COA_DH_1"/>
    <property type="match status" value="1"/>
</dbReference>
<evidence type="ECO:0000259" key="9">
    <source>
        <dbReference type="Pfam" id="PF02771"/>
    </source>
</evidence>
<dbReference type="Pfam" id="PF02770">
    <property type="entry name" value="Acyl-CoA_dh_M"/>
    <property type="match status" value="1"/>
</dbReference>
<keyword evidence="3 6" id="KW-0285">Flavoprotein</keyword>
<dbReference type="InterPro" id="IPR009075">
    <property type="entry name" value="AcylCo_DH/oxidase_C"/>
</dbReference>
<proteinExistence type="inferred from homology"/>
<evidence type="ECO:0000256" key="5">
    <source>
        <dbReference type="ARBA" id="ARBA00023002"/>
    </source>
</evidence>
<dbReference type="SUPFAM" id="SSF47203">
    <property type="entry name" value="Acyl-CoA dehydrogenase C-terminal domain-like"/>
    <property type="match status" value="1"/>
</dbReference>
<dbReference type="SUPFAM" id="SSF56645">
    <property type="entry name" value="Acyl-CoA dehydrogenase NM domain-like"/>
    <property type="match status" value="1"/>
</dbReference>
<evidence type="ECO:0000259" key="8">
    <source>
        <dbReference type="Pfam" id="PF02770"/>
    </source>
</evidence>
<dbReference type="Gene3D" id="2.40.110.10">
    <property type="entry name" value="Butyryl-CoA Dehydrogenase, subunit A, domain 2"/>
    <property type="match status" value="1"/>
</dbReference>
<dbReference type="Gene3D" id="1.20.140.10">
    <property type="entry name" value="Butyryl-CoA Dehydrogenase, subunit A, domain 3"/>
    <property type="match status" value="1"/>
</dbReference>
<dbReference type="InterPro" id="IPR009100">
    <property type="entry name" value="AcylCoA_DH/oxidase_NM_dom_sf"/>
</dbReference>
<feature type="domain" description="Acyl-CoA oxidase/dehydrogenase middle" evidence="8">
    <location>
        <begin position="124"/>
        <end position="218"/>
    </location>
</feature>
<dbReference type="AlphaFoldDB" id="A0AA41Q8N5"/>
<evidence type="ECO:0000256" key="6">
    <source>
        <dbReference type="RuleBase" id="RU362125"/>
    </source>
</evidence>
<dbReference type="GO" id="GO:0005886">
    <property type="term" value="C:plasma membrane"/>
    <property type="evidence" value="ECO:0007669"/>
    <property type="project" value="TreeGrafter"/>
</dbReference>
<evidence type="ECO:0000256" key="2">
    <source>
        <dbReference type="ARBA" id="ARBA00009347"/>
    </source>
</evidence>
<accession>A0AA41Q8N5</accession>
<keyword evidence="5 6" id="KW-0560">Oxidoreductase</keyword>
<comment type="cofactor">
    <cofactor evidence="1 6">
        <name>FAD</name>
        <dbReference type="ChEBI" id="CHEBI:57692"/>
    </cofactor>
</comment>
<name>A0AA41Q8N5_9ACTN</name>